<sequence length="516" mass="58664">MATLQMDASQQQPVTDITRVTTTAMTRATVFDIPLLVDLIARHLTTRDVYKCTLVSHQFHDAFQHSLYTCISIHQEATLDMFFRNEAQVAFARHHSQVKEVSTSFGSCVARLVNHIGYPLDLPPGQTLTSIVRNLTVLRYEPTNRPPEKDLESYSNSILSLITASPSLQVLHLAYFSYSYSSLILGLAKVVREKGRRLRELRLYPTETLLAPRIFTLLWSCAAVEVLEMGYGPTFRLRDHTPHAVETLPELRAFAREALSATSTKSHPAHVEATEMTELSQDAERIEFAWKELGFRSWLDDPKLEEILEVLRMCPNLERIVIPRLIEQDVVTHLAPAVAKGMPQLRHLDFTHISNQPLGTRCLVESCKDLISLNMEKLRQELNLILSRCRRLKTLNATSWERETAEASPILNTHDMAMVPEEPGWVCKDIETLQLCYSGVDTSVGVPEVLWRQIGQLSKLKDLKLHRHASSEIVDVQENESVRQAVSSWATLSDLRRLELRALRAFVDKAMFTHVQ</sequence>
<comment type="caution">
    <text evidence="1">The sequence shown here is derived from an EMBL/GenBank/DDBJ whole genome shotgun (WGS) entry which is preliminary data.</text>
</comment>
<organism evidence="1 2">
    <name type="scientific">Mortierella alpina</name>
    <name type="common">Oleaginous fungus</name>
    <name type="synonym">Mortierella renispora</name>
    <dbReference type="NCBI Taxonomy" id="64518"/>
    <lineage>
        <taxon>Eukaryota</taxon>
        <taxon>Fungi</taxon>
        <taxon>Fungi incertae sedis</taxon>
        <taxon>Mucoromycota</taxon>
        <taxon>Mortierellomycotina</taxon>
        <taxon>Mortierellomycetes</taxon>
        <taxon>Mortierellales</taxon>
        <taxon>Mortierellaceae</taxon>
        <taxon>Mortierella</taxon>
    </lineage>
</organism>
<evidence type="ECO:0008006" key="3">
    <source>
        <dbReference type="Google" id="ProtNLM"/>
    </source>
</evidence>
<proteinExistence type="predicted"/>
<dbReference type="AlphaFoldDB" id="A0A9P6IZB8"/>
<protein>
    <recommendedName>
        <fullName evidence="3">F-box domain-containing protein</fullName>
    </recommendedName>
</protein>
<keyword evidence="2" id="KW-1185">Reference proteome</keyword>
<dbReference type="EMBL" id="JAAAHY010001299">
    <property type="protein sequence ID" value="KAF9950468.1"/>
    <property type="molecule type" value="Genomic_DNA"/>
</dbReference>
<evidence type="ECO:0000313" key="1">
    <source>
        <dbReference type="EMBL" id="KAF9950468.1"/>
    </source>
</evidence>
<dbReference type="Gene3D" id="3.80.10.10">
    <property type="entry name" value="Ribonuclease Inhibitor"/>
    <property type="match status" value="1"/>
</dbReference>
<name>A0A9P6IZB8_MORAP</name>
<evidence type="ECO:0000313" key="2">
    <source>
        <dbReference type="Proteomes" id="UP000738359"/>
    </source>
</evidence>
<feature type="non-terminal residue" evidence="1">
    <location>
        <position position="516"/>
    </location>
</feature>
<reference evidence="1" key="1">
    <citation type="journal article" date="2020" name="Fungal Divers.">
        <title>Resolving the Mortierellaceae phylogeny through synthesis of multi-gene phylogenetics and phylogenomics.</title>
        <authorList>
            <person name="Vandepol N."/>
            <person name="Liber J."/>
            <person name="Desiro A."/>
            <person name="Na H."/>
            <person name="Kennedy M."/>
            <person name="Barry K."/>
            <person name="Grigoriev I.V."/>
            <person name="Miller A.N."/>
            <person name="O'Donnell K."/>
            <person name="Stajich J.E."/>
            <person name="Bonito G."/>
        </authorList>
    </citation>
    <scope>NUCLEOTIDE SEQUENCE</scope>
    <source>
        <strain evidence="1">CK1249</strain>
    </source>
</reference>
<dbReference type="OrthoDB" id="550575at2759"/>
<accession>A0A9P6IZB8</accession>
<gene>
    <name evidence="1" type="ORF">BGZ70_001347</name>
</gene>
<dbReference type="Proteomes" id="UP000738359">
    <property type="component" value="Unassembled WGS sequence"/>
</dbReference>
<dbReference type="InterPro" id="IPR032675">
    <property type="entry name" value="LRR_dom_sf"/>
</dbReference>
<dbReference type="SUPFAM" id="SSF52047">
    <property type="entry name" value="RNI-like"/>
    <property type="match status" value="1"/>
</dbReference>